<name>A0ACA9PGM8_9GLOM</name>
<dbReference type="EMBL" id="CAJVPT010034566">
    <property type="protein sequence ID" value="CAG8708324.1"/>
    <property type="molecule type" value="Genomic_DNA"/>
</dbReference>
<dbReference type="Proteomes" id="UP000789525">
    <property type="component" value="Unassembled WGS sequence"/>
</dbReference>
<protein>
    <submittedName>
        <fullName evidence="1">13051_t:CDS:1</fullName>
    </submittedName>
</protein>
<evidence type="ECO:0000313" key="2">
    <source>
        <dbReference type="Proteomes" id="UP000789525"/>
    </source>
</evidence>
<keyword evidence="2" id="KW-1185">Reference proteome</keyword>
<organism evidence="1 2">
    <name type="scientific">Acaulospora colombiana</name>
    <dbReference type="NCBI Taxonomy" id="27376"/>
    <lineage>
        <taxon>Eukaryota</taxon>
        <taxon>Fungi</taxon>
        <taxon>Fungi incertae sedis</taxon>
        <taxon>Mucoromycota</taxon>
        <taxon>Glomeromycotina</taxon>
        <taxon>Glomeromycetes</taxon>
        <taxon>Diversisporales</taxon>
        <taxon>Acaulosporaceae</taxon>
        <taxon>Acaulospora</taxon>
    </lineage>
</organism>
<accession>A0ACA9PGM8</accession>
<gene>
    <name evidence="1" type="ORF">ACOLOM_LOCUS10545</name>
</gene>
<proteinExistence type="predicted"/>
<evidence type="ECO:0000313" key="1">
    <source>
        <dbReference type="EMBL" id="CAG8708324.1"/>
    </source>
</evidence>
<comment type="caution">
    <text evidence="1">The sequence shown here is derived from an EMBL/GenBank/DDBJ whole genome shotgun (WGS) entry which is preliminary data.</text>
</comment>
<feature type="non-terminal residue" evidence="1">
    <location>
        <position position="1"/>
    </location>
</feature>
<reference evidence="1" key="1">
    <citation type="submission" date="2021-06" db="EMBL/GenBank/DDBJ databases">
        <authorList>
            <person name="Kallberg Y."/>
            <person name="Tangrot J."/>
            <person name="Rosling A."/>
        </authorList>
    </citation>
    <scope>NUCLEOTIDE SEQUENCE</scope>
    <source>
        <strain evidence="1">CL356</strain>
    </source>
</reference>
<sequence length="304" mass="32339">VVTVAAFIIVGLLLDAGVVGNPGEAIWFSNYAHGITDFYGLLAVILTAGFSFQGAELVGIAAGESKNPQRNVPYAIGQVYWRTLLFYLFTIMVVGLLIPYNHPNLIDSGADALAISPFTIVFKETGLGASMHIINFVILTTVLSAGNSGVYAASRALYNMACEGCAPKIFGQVSEKGVPFYAVFATASVASYSGAPLFLTLFFTFKIFKRTKVVPLMECDFDRGFDPNAVDIDEDQFDILTKMTAVMIKGGNKIRNVDFLGNVIGITGKGIPGDGIVTEGQVVVDIPHPNVPMPGETPVVPVAA</sequence>